<keyword evidence="4" id="KW-1185">Reference proteome</keyword>
<dbReference type="InterPro" id="IPR002656">
    <property type="entry name" value="Acyl_transf_3_dom"/>
</dbReference>
<dbReference type="EMBL" id="FPBO01000003">
    <property type="protein sequence ID" value="SFU47109.1"/>
    <property type="molecule type" value="Genomic_DNA"/>
</dbReference>
<feature type="transmembrane region" description="Helical" evidence="1">
    <location>
        <begin position="133"/>
        <end position="151"/>
    </location>
</feature>
<sequence>MSRNKSVDVARALLILYIVTMVHAAYWLNIGSSPLRSWGLFEMPAIFFLAGFTYSLTAPASPVSLLSMQYLVYCRSKAARLLPPYWAYAAVCLVIALMSVPGSTTSDVVAAYALAWLNPFSYGKNHSVSMLNYHLWFVAPFLCIAILFPVFQHAHRILGAIKIEFSWVGLLFATVGLTLLQRLLNIDMTFVKTMMFYAAWSALGYAMGSGYRIPQRVALLLLTTSLGLLVFAGLLGQPVIDMQKNKLPPNAFFFLFSSAWMAVFIIASPKVPSHLIDRLYEAWWLKPFRRYGYSIYMWQGVSYTLVTMAGGTYGWPHGVRLVAAVMLTIALGIAASPLENVGRRKRAELAQIC</sequence>
<feature type="transmembrane region" description="Helical" evidence="1">
    <location>
        <begin position="252"/>
        <end position="272"/>
    </location>
</feature>
<feature type="transmembrane region" description="Helical" evidence="1">
    <location>
        <begin position="45"/>
        <end position="73"/>
    </location>
</feature>
<dbReference type="GO" id="GO:0016747">
    <property type="term" value="F:acyltransferase activity, transferring groups other than amino-acyl groups"/>
    <property type="evidence" value="ECO:0007669"/>
    <property type="project" value="InterPro"/>
</dbReference>
<reference evidence="4" key="1">
    <citation type="submission" date="2016-10" db="EMBL/GenBank/DDBJ databases">
        <authorList>
            <person name="Varghese N."/>
            <person name="Submissions S."/>
        </authorList>
    </citation>
    <scope>NUCLEOTIDE SEQUENCE [LARGE SCALE GENOMIC DNA]</scope>
    <source>
        <strain evidence="4">CGMCC 1.11014</strain>
    </source>
</reference>
<feature type="transmembrane region" description="Helical" evidence="1">
    <location>
        <begin position="12"/>
        <end position="30"/>
    </location>
</feature>
<protein>
    <submittedName>
        <fullName evidence="3">Peptidoglycan/LPS O-acetylase OafA/YrhL, contains acyltransferase and SGNH-hydrolase domains</fullName>
    </submittedName>
</protein>
<evidence type="ECO:0000313" key="4">
    <source>
        <dbReference type="Proteomes" id="UP000199391"/>
    </source>
</evidence>
<keyword evidence="3" id="KW-0012">Acyltransferase</keyword>
<dbReference type="GO" id="GO:0016787">
    <property type="term" value="F:hydrolase activity"/>
    <property type="evidence" value="ECO:0007669"/>
    <property type="project" value="UniProtKB-KW"/>
</dbReference>
<feature type="domain" description="Acyltransferase 3" evidence="2">
    <location>
        <begin position="4"/>
        <end position="333"/>
    </location>
</feature>
<dbReference type="RefSeq" id="WP_093554266.1">
    <property type="nucleotide sequence ID" value="NZ_FPBO01000003.1"/>
</dbReference>
<keyword evidence="3" id="KW-0808">Transferase</keyword>
<keyword evidence="1" id="KW-1133">Transmembrane helix</keyword>
<dbReference type="Pfam" id="PF01757">
    <property type="entry name" value="Acyl_transf_3"/>
    <property type="match status" value="1"/>
</dbReference>
<keyword evidence="1" id="KW-0812">Transmembrane</keyword>
<dbReference type="OrthoDB" id="8756137at2"/>
<evidence type="ECO:0000259" key="2">
    <source>
        <dbReference type="Pfam" id="PF01757"/>
    </source>
</evidence>
<keyword evidence="1" id="KW-0472">Membrane</keyword>
<dbReference type="Proteomes" id="UP000199391">
    <property type="component" value="Unassembled WGS sequence"/>
</dbReference>
<dbReference type="STRING" id="1035707.SAMN05216552_1003283"/>
<feature type="transmembrane region" description="Helical" evidence="1">
    <location>
        <begin position="163"/>
        <end position="184"/>
    </location>
</feature>
<feature type="transmembrane region" description="Helical" evidence="1">
    <location>
        <begin position="293"/>
        <end position="315"/>
    </location>
</feature>
<feature type="transmembrane region" description="Helical" evidence="1">
    <location>
        <begin position="190"/>
        <end position="207"/>
    </location>
</feature>
<dbReference type="AlphaFoldDB" id="A0A1I7GF82"/>
<proteinExistence type="predicted"/>
<feature type="transmembrane region" description="Helical" evidence="1">
    <location>
        <begin position="321"/>
        <end position="338"/>
    </location>
</feature>
<accession>A0A1I7GF82</accession>
<evidence type="ECO:0000313" key="3">
    <source>
        <dbReference type="EMBL" id="SFU47109.1"/>
    </source>
</evidence>
<evidence type="ECO:0000256" key="1">
    <source>
        <dbReference type="SAM" id="Phobius"/>
    </source>
</evidence>
<organism evidence="3 4">
    <name type="scientific">Pseudoduganella namucuonensis</name>
    <dbReference type="NCBI Taxonomy" id="1035707"/>
    <lineage>
        <taxon>Bacteria</taxon>
        <taxon>Pseudomonadati</taxon>
        <taxon>Pseudomonadota</taxon>
        <taxon>Betaproteobacteria</taxon>
        <taxon>Burkholderiales</taxon>
        <taxon>Oxalobacteraceae</taxon>
        <taxon>Telluria group</taxon>
        <taxon>Pseudoduganella</taxon>
    </lineage>
</organism>
<feature type="transmembrane region" description="Helical" evidence="1">
    <location>
        <begin position="85"/>
        <end position="113"/>
    </location>
</feature>
<name>A0A1I7GF82_9BURK</name>
<feature type="transmembrane region" description="Helical" evidence="1">
    <location>
        <begin position="219"/>
        <end position="240"/>
    </location>
</feature>
<gene>
    <name evidence="3" type="ORF">SAMN05216552_1003283</name>
</gene>
<keyword evidence="3" id="KW-0378">Hydrolase</keyword>